<protein>
    <recommendedName>
        <fullName evidence="3">Phage protein</fullName>
    </recommendedName>
</protein>
<comment type="caution">
    <text evidence="1">The sequence shown here is derived from an EMBL/GenBank/DDBJ whole genome shotgun (WGS) entry which is preliminary data.</text>
</comment>
<name>A0ABS9C8S9_9FLAO</name>
<organism evidence="1 2">
    <name type="scientific">Chryseobacterium indicum</name>
    <dbReference type="NCBI Taxonomy" id="2766954"/>
    <lineage>
        <taxon>Bacteria</taxon>
        <taxon>Pseudomonadati</taxon>
        <taxon>Bacteroidota</taxon>
        <taxon>Flavobacteriia</taxon>
        <taxon>Flavobacteriales</taxon>
        <taxon>Weeksellaceae</taxon>
        <taxon>Chryseobacterium group</taxon>
        <taxon>Chryseobacterium</taxon>
    </lineage>
</organism>
<evidence type="ECO:0008006" key="3">
    <source>
        <dbReference type="Google" id="ProtNLM"/>
    </source>
</evidence>
<keyword evidence="2" id="KW-1185">Reference proteome</keyword>
<dbReference type="EMBL" id="JACSGT010000002">
    <property type="protein sequence ID" value="MCF2220975.1"/>
    <property type="molecule type" value="Genomic_DNA"/>
</dbReference>
<dbReference type="Proteomes" id="UP001430374">
    <property type="component" value="Unassembled WGS sequence"/>
</dbReference>
<reference evidence="1" key="1">
    <citation type="submission" date="2021-08" db="EMBL/GenBank/DDBJ databases">
        <title>Complete genome sequence of Chryseobacterium sp strain PS-8.</title>
        <authorList>
            <person name="Das S.K."/>
        </authorList>
    </citation>
    <scope>NUCLEOTIDE SEQUENCE</scope>
    <source>
        <strain evidence="1">PS-8</strain>
    </source>
</reference>
<proteinExistence type="predicted"/>
<accession>A0ABS9C8S9</accession>
<gene>
    <name evidence="1" type="ORF">H9Q08_16950</name>
</gene>
<sequence>MEREQKLKILRGEFLTPEFTQSVVEELQQNNTFMYKLVEKDYENGIVNKYLNIAIDIRLEKEFGNN</sequence>
<evidence type="ECO:0000313" key="2">
    <source>
        <dbReference type="Proteomes" id="UP001430374"/>
    </source>
</evidence>
<evidence type="ECO:0000313" key="1">
    <source>
        <dbReference type="EMBL" id="MCF2220975.1"/>
    </source>
</evidence>
<dbReference type="RefSeq" id="WP_235132328.1">
    <property type="nucleotide sequence ID" value="NZ_JACSGT010000002.1"/>
</dbReference>